<evidence type="ECO:0000313" key="3">
    <source>
        <dbReference type="EMBL" id="HDQ88849.1"/>
    </source>
</evidence>
<dbReference type="GO" id="GO:0005524">
    <property type="term" value="F:ATP binding"/>
    <property type="evidence" value="ECO:0007669"/>
    <property type="project" value="InterPro"/>
</dbReference>
<feature type="transmembrane region" description="Helical" evidence="1">
    <location>
        <begin position="7"/>
        <end position="25"/>
    </location>
</feature>
<reference evidence="3" key="1">
    <citation type="journal article" date="2020" name="mSystems">
        <title>Genome- and Community-Level Interaction Insights into Carbon Utilization and Element Cycling Functions of Hydrothermarchaeota in Hydrothermal Sediment.</title>
        <authorList>
            <person name="Zhou Z."/>
            <person name="Liu Y."/>
            <person name="Xu W."/>
            <person name="Pan J."/>
            <person name="Luo Z.H."/>
            <person name="Li M."/>
        </authorList>
    </citation>
    <scope>NUCLEOTIDE SEQUENCE [LARGE SCALE GENOMIC DNA]</scope>
    <source>
        <strain evidence="3">SpSt-1219</strain>
    </source>
</reference>
<dbReference type="GO" id="GO:0004176">
    <property type="term" value="F:ATP-dependent peptidase activity"/>
    <property type="evidence" value="ECO:0007669"/>
    <property type="project" value="TreeGrafter"/>
</dbReference>
<dbReference type="InterPro" id="IPR003959">
    <property type="entry name" value="ATPase_AAA_core"/>
</dbReference>
<organism evidence="3">
    <name type="scientific">candidate division WWE3 bacterium</name>
    <dbReference type="NCBI Taxonomy" id="2053526"/>
    <lineage>
        <taxon>Bacteria</taxon>
        <taxon>Katanobacteria</taxon>
    </lineage>
</organism>
<keyword evidence="1" id="KW-0472">Membrane</keyword>
<dbReference type="AlphaFoldDB" id="A0A7C1DIM3"/>
<dbReference type="Pfam" id="PF00004">
    <property type="entry name" value="AAA"/>
    <property type="match status" value="1"/>
</dbReference>
<feature type="domain" description="AAA+ ATPase" evidence="2">
    <location>
        <begin position="191"/>
        <end position="267"/>
    </location>
</feature>
<keyword evidence="1" id="KW-1133">Transmembrane helix</keyword>
<dbReference type="GO" id="GO:0016887">
    <property type="term" value="F:ATP hydrolysis activity"/>
    <property type="evidence" value="ECO:0007669"/>
    <property type="project" value="InterPro"/>
</dbReference>
<dbReference type="Gene3D" id="3.40.50.300">
    <property type="entry name" value="P-loop containing nucleotide triphosphate hydrolases"/>
    <property type="match status" value="1"/>
</dbReference>
<dbReference type="Proteomes" id="UP000886066">
    <property type="component" value="Unassembled WGS sequence"/>
</dbReference>
<dbReference type="SMART" id="SM00382">
    <property type="entry name" value="AAA"/>
    <property type="match status" value="1"/>
</dbReference>
<comment type="caution">
    <text evidence="3">The sequence shown here is derived from an EMBL/GenBank/DDBJ whole genome shotgun (WGS) entry which is preliminary data.</text>
</comment>
<dbReference type="GO" id="GO:0006508">
    <property type="term" value="P:proteolysis"/>
    <property type="evidence" value="ECO:0007669"/>
    <property type="project" value="TreeGrafter"/>
</dbReference>
<evidence type="ECO:0000259" key="2">
    <source>
        <dbReference type="SMART" id="SM00382"/>
    </source>
</evidence>
<dbReference type="SUPFAM" id="SSF52540">
    <property type="entry name" value="P-loop containing nucleoside triphosphate hydrolases"/>
    <property type="match status" value="1"/>
</dbReference>
<dbReference type="InterPro" id="IPR003593">
    <property type="entry name" value="AAA+_ATPase"/>
</dbReference>
<gene>
    <name evidence="3" type="ORF">ENN92_01750</name>
</gene>
<keyword evidence="1" id="KW-0812">Transmembrane</keyword>
<dbReference type="EMBL" id="DSDM01000105">
    <property type="protein sequence ID" value="HDQ88849.1"/>
    <property type="molecule type" value="Genomic_DNA"/>
</dbReference>
<sequence>MPEKIPFYKNIFFYAFVLFMIWILIGTEPFATTSEIVPLNEVIQLLKEEKVQNVTVTGDSIEVQLRNGTKIATKKETSVSFSEVLTNHNIDISKIPGEYTVEQPPLWMELIPTILSFALPIAILVFFLSKMKGAGGDMLSFGKSRAKLFQKGKTKITFADVAGNEEAKKEVTEIVDFLKHPDKYRKLGARIPKGILLVGPAGVGKTLIAKAIAGEADVPFYSVSGSEFMEMLVGVGSARVRDLFAMARASQPSLIFIDEIDAIGRQRGMG</sequence>
<name>A0A7C1DIM3_UNCKA</name>
<dbReference type="InterPro" id="IPR027417">
    <property type="entry name" value="P-loop_NTPase"/>
</dbReference>
<proteinExistence type="predicted"/>
<feature type="non-terminal residue" evidence="3">
    <location>
        <position position="270"/>
    </location>
</feature>
<dbReference type="GO" id="GO:0005886">
    <property type="term" value="C:plasma membrane"/>
    <property type="evidence" value="ECO:0007669"/>
    <property type="project" value="TreeGrafter"/>
</dbReference>
<feature type="transmembrane region" description="Helical" evidence="1">
    <location>
        <begin position="106"/>
        <end position="128"/>
    </location>
</feature>
<dbReference type="GO" id="GO:0030163">
    <property type="term" value="P:protein catabolic process"/>
    <property type="evidence" value="ECO:0007669"/>
    <property type="project" value="TreeGrafter"/>
</dbReference>
<accession>A0A7C1DIM3</accession>
<evidence type="ECO:0000256" key="1">
    <source>
        <dbReference type="SAM" id="Phobius"/>
    </source>
</evidence>
<protein>
    <submittedName>
        <fullName evidence="3">AAA family ATPase</fullName>
    </submittedName>
</protein>
<dbReference type="PANTHER" id="PTHR23076">
    <property type="entry name" value="METALLOPROTEASE M41 FTSH"/>
    <property type="match status" value="1"/>
</dbReference>
<dbReference type="PANTHER" id="PTHR23076:SF97">
    <property type="entry name" value="ATP-DEPENDENT ZINC METALLOPROTEASE YME1L1"/>
    <property type="match status" value="1"/>
</dbReference>